<dbReference type="PRINTS" id="PR00960">
    <property type="entry name" value="LMBPPROTEIN"/>
</dbReference>
<proteinExistence type="inferred from homology"/>
<keyword evidence="4" id="KW-0067">ATP-binding</keyword>
<dbReference type="Gene3D" id="3.30.230.120">
    <property type="match status" value="1"/>
</dbReference>
<dbReference type="RefSeq" id="WP_169416962.1">
    <property type="nucleotide sequence ID" value="NZ_JABBFX010000001.1"/>
</dbReference>
<reference evidence="8 9" key="1">
    <citation type="submission" date="2020-04" db="EMBL/GenBank/DDBJ databases">
        <title>Ramlibacter sp. G-1-2-2 isolated from soil.</title>
        <authorList>
            <person name="Dahal R.H."/>
        </authorList>
    </citation>
    <scope>NUCLEOTIDE SEQUENCE [LARGE SCALE GENOMIC DNA]</scope>
    <source>
        <strain evidence="8 9">G-1-2-2</strain>
    </source>
</reference>
<keyword evidence="9" id="KW-1185">Reference proteome</keyword>
<name>A0A848H1U3_9BURK</name>
<dbReference type="InterPro" id="IPR001174">
    <property type="entry name" value="HddA/FKP"/>
</dbReference>
<organism evidence="8 9">
    <name type="scientific">Ramlibacter agri</name>
    <dbReference type="NCBI Taxonomy" id="2728837"/>
    <lineage>
        <taxon>Bacteria</taxon>
        <taxon>Pseudomonadati</taxon>
        <taxon>Pseudomonadota</taxon>
        <taxon>Betaproteobacteria</taxon>
        <taxon>Burkholderiales</taxon>
        <taxon>Comamonadaceae</taxon>
        <taxon>Ramlibacter</taxon>
    </lineage>
</organism>
<sequence length="326" mass="35616">MIIIRTPLRVSFFGGGTDFPEFFAENGGAVLGTAINKYIYHTVSHLPSWLFDHKIRFSYRKVELAPDLDSIEHRPFREILRYCGVHQDVEVNLASDLPSFSGLGSSSSFTVGLIKGLHALQGRCVGNEELARCAIHIEREVLQETVGLQDQVFAAYGGLNIVQFSGRGDFNVERIAIGETRLRELNDSMLLYFTGRTRHAQEVEKAKLDKLADNRPTLRKMLGLVDKAHGVLTGSGSLAVFAQLLNDSWVEKRKLDASVSNPEIDKLYDLGMTAGALGGKLLGAGGGGFMLLLVPPERQTAVRAALRSYHEVPIGINAAGSTVVHA</sequence>
<dbReference type="PANTHER" id="PTHR32463">
    <property type="entry name" value="L-FUCOSE KINASE"/>
    <property type="match status" value="1"/>
</dbReference>
<dbReference type="AlphaFoldDB" id="A0A848H1U3"/>
<dbReference type="InterPro" id="IPR020568">
    <property type="entry name" value="Ribosomal_Su5_D2-typ_SF"/>
</dbReference>
<evidence type="ECO:0000259" key="7">
    <source>
        <dbReference type="Pfam" id="PF08544"/>
    </source>
</evidence>
<keyword evidence="3 8" id="KW-0418">Kinase</keyword>
<dbReference type="PANTHER" id="PTHR32463:SF0">
    <property type="entry name" value="L-FUCOSE KINASE"/>
    <property type="match status" value="1"/>
</dbReference>
<evidence type="ECO:0000256" key="2">
    <source>
        <dbReference type="ARBA" id="ARBA00022741"/>
    </source>
</evidence>
<protein>
    <submittedName>
        <fullName evidence="8">GHMP kinase</fullName>
    </submittedName>
</protein>
<evidence type="ECO:0000313" key="9">
    <source>
        <dbReference type="Proteomes" id="UP000541185"/>
    </source>
</evidence>
<dbReference type="InterPro" id="IPR036554">
    <property type="entry name" value="GHMP_kinase_C_sf"/>
</dbReference>
<dbReference type="InterPro" id="IPR052203">
    <property type="entry name" value="GHMP_Kinase-Related"/>
</dbReference>
<evidence type="ECO:0000259" key="6">
    <source>
        <dbReference type="Pfam" id="PF00288"/>
    </source>
</evidence>
<dbReference type="PIRSF" id="PIRSF036406">
    <property type="entry name" value="Hept_kin"/>
    <property type="match status" value="1"/>
</dbReference>
<comment type="caution">
    <text evidence="8">The sequence shown here is derived from an EMBL/GenBank/DDBJ whole genome shotgun (WGS) entry which is preliminary data.</text>
</comment>
<keyword evidence="1" id="KW-0808">Transferase</keyword>
<dbReference type="InterPro" id="IPR014606">
    <property type="entry name" value="Heptose_7-P_kinase"/>
</dbReference>
<keyword evidence="2" id="KW-0547">Nucleotide-binding</keyword>
<dbReference type="GO" id="GO:0042352">
    <property type="term" value="P:GDP-L-fucose salvage"/>
    <property type="evidence" value="ECO:0007669"/>
    <property type="project" value="TreeGrafter"/>
</dbReference>
<comment type="similarity">
    <text evidence="5">Belongs to the GHMP kinase family.</text>
</comment>
<accession>A0A848H1U3</accession>
<dbReference type="GO" id="GO:0005524">
    <property type="term" value="F:ATP binding"/>
    <property type="evidence" value="ECO:0007669"/>
    <property type="project" value="UniProtKB-KW"/>
</dbReference>
<dbReference type="EMBL" id="JABBFX010000001">
    <property type="protein sequence ID" value="NML42703.1"/>
    <property type="molecule type" value="Genomic_DNA"/>
</dbReference>
<evidence type="ECO:0000256" key="3">
    <source>
        <dbReference type="ARBA" id="ARBA00022777"/>
    </source>
</evidence>
<dbReference type="InterPro" id="IPR006204">
    <property type="entry name" value="GHMP_kinase_N_dom"/>
</dbReference>
<feature type="domain" description="GHMP kinase N-terminal" evidence="6">
    <location>
        <begin position="79"/>
        <end position="158"/>
    </location>
</feature>
<evidence type="ECO:0000256" key="5">
    <source>
        <dbReference type="ARBA" id="ARBA00038121"/>
    </source>
</evidence>
<dbReference type="GO" id="GO:0050201">
    <property type="term" value="F:fucokinase activity"/>
    <property type="evidence" value="ECO:0007669"/>
    <property type="project" value="TreeGrafter"/>
</dbReference>
<evidence type="ECO:0000313" key="8">
    <source>
        <dbReference type="EMBL" id="NML42703.1"/>
    </source>
</evidence>
<dbReference type="InterPro" id="IPR013750">
    <property type="entry name" value="GHMP_kinase_C_dom"/>
</dbReference>
<gene>
    <name evidence="8" type="ORF">HHL11_03000</name>
</gene>
<evidence type="ECO:0000256" key="1">
    <source>
        <dbReference type="ARBA" id="ARBA00022679"/>
    </source>
</evidence>
<feature type="domain" description="GHMP kinase C-terminal" evidence="7">
    <location>
        <begin position="236"/>
        <end position="309"/>
    </location>
</feature>
<dbReference type="Pfam" id="PF00288">
    <property type="entry name" value="GHMP_kinases_N"/>
    <property type="match status" value="1"/>
</dbReference>
<dbReference type="Proteomes" id="UP000541185">
    <property type="component" value="Unassembled WGS sequence"/>
</dbReference>
<dbReference type="Pfam" id="PF08544">
    <property type="entry name" value="GHMP_kinases_C"/>
    <property type="match status" value="1"/>
</dbReference>
<dbReference type="SUPFAM" id="SSF55060">
    <property type="entry name" value="GHMP Kinase, C-terminal domain"/>
    <property type="match status" value="1"/>
</dbReference>
<evidence type="ECO:0000256" key="4">
    <source>
        <dbReference type="ARBA" id="ARBA00022840"/>
    </source>
</evidence>
<dbReference type="SUPFAM" id="SSF54211">
    <property type="entry name" value="Ribosomal protein S5 domain 2-like"/>
    <property type="match status" value="1"/>
</dbReference>